<proteinExistence type="predicted"/>
<dbReference type="AlphaFoldDB" id="A0A2P2NC09"/>
<dbReference type="EMBL" id="GGEC01059521">
    <property type="protein sequence ID" value="MBX40005.1"/>
    <property type="molecule type" value="Transcribed_RNA"/>
</dbReference>
<sequence>MDFSSVLCFFSGLLPALSSLQTLIENWTLMK</sequence>
<accession>A0A2P2NC09</accession>
<organism evidence="1">
    <name type="scientific">Rhizophora mucronata</name>
    <name type="common">Asiatic mangrove</name>
    <dbReference type="NCBI Taxonomy" id="61149"/>
    <lineage>
        <taxon>Eukaryota</taxon>
        <taxon>Viridiplantae</taxon>
        <taxon>Streptophyta</taxon>
        <taxon>Embryophyta</taxon>
        <taxon>Tracheophyta</taxon>
        <taxon>Spermatophyta</taxon>
        <taxon>Magnoliopsida</taxon>
        <taxon>eudicotyledons</taxon>
        <taxon>Gunneridae</taxon>
        <taxon>Pentapetalae</taxon>
        <taxon>rosids</taxon>
        <taxon>fabids</taxon>
        <taxon>Malpighiales</taxon>
        <taxon>Rhizophoraceae</taxon>
        <taxon>Rhizophora</taxon>
    </lineage>
</organism>
<protein>
    <submittedName>
        <fullName evidence="1">Uncharacterized protein</fullName>
    </submittedName>
</protein>
<reference evidence="1" key="1">
    <citation type="submission" date="2018-02" db="EMBL/GenBank/DDBJ databases">
        <title>Rhizophora mucronata_Transcriptome.</title>
        <authorList>
            <person name="Meera S.P."/>
            <person name="Sreeshan A."/>
            <person name="Augustine A."/>
        </authorList>
    </citation>
    <scope>NUCLEOTIDE SEQUENCE</scope>
    <source>
        <tissue evidence="1">Leaf</tissue>
    </source>
</reference>
<name>A0A2P2NC09_RHIMU</name>
<evidence type="ECO:0000313" key="1">
    <source>
        <dbReference type="EMBL" id="MBX40005.1"/>
    </source>
</evidence>